<sequence>MIGISYEVCREILTENLNSLRNLFLPSSAVYGKKRF</sequence>
<dbReference type="EMBL" id="KQ417802">
    <property type="protein sequence ID" value="KOF90219.1"/>
    <property type="molecule type" value="Genomic_DNA"/>
</dbReference>
<proteinExistence type="predicted"/>
<reference evidence="1" key="1">
    <citation type="submission" date="2015-07" db="EMBL/GenBank/DDBJ databases">
        <title>MeaNS - Measles Nucleotide Surveillance Program.</title>
        <authorList>
            <person name="Tran T."/>
            <person name="Druce J."/>
        </authorList>
    </citation>
    <scope>NUCLEOTIDE SEQUENCE</scope>
    <source>
        <strain evidence="1">UCB-OBI-ISO-001</strain>
        <tissue evidence="1">Gonad</tissue>
    </source>
</reference>
<evidence type="ECO:0000313" key="1">
    <source>
        <dbReference type="EMBL" id="KOF90219.1"/>
    </source>
</evidence>
<protein>
    <submittedName>
        <fullName evidence="1">Uncharacterized protein</fullName>
    </submittedName>
</protein>
<name>A0A0L8HM55_OCTBM</name>
<accession>A0A0L8HM55</accession>
<dbReference type="AlphaFoldDB" id="A0A0L8HM55"/>
<organism evidence="1">
    <name type="scientific">Octopus bimaculoides</name>
    <name type="common">California two-spotted octopus</name>
    <dbReference type="NCBI Taxonomy" id="37653"/>
    <lineage>
        <taxon>Eukaryota</taxon>
        <taxon>Metazoa</taxon>
        <taxon>Spiralia</taxon>
        <taxon>Lophotrochozoa</taxon>
        <taxon>Mollusca</taxon>
        <taxon>Cephalopoda</taxon>
        <taxon>Coleoidea</taxon>
        <taxon>Octopodiformes</taxon>
        <taxon>Octopoda</taxon>
        <taxon>Incirrata</taxon>
        <taxon>Octopodidae</taxon>
        <taxon>Octopus</taxon>
    </lineage>
</organism>
<gene>
    <name evidence="1" type="ORF">OCBIM_22011556mg</name>
</gene>